<keyword evidence="1" id="KW-0479">Metal-binding</keyword>
<evidence type="ECO:0000256" key="2">
    <source>
        <dbReference type="SAM" id="MobiDB-lite"/>
    </source>
</evidence>
<protein>
    <recommendedName>
        <fullName evidence="3">CCHC-type domain-containing protein</fullName>
    </recommendedName>
</protein>
<feature type="compositionally biased region" description="Gly residues" evidence="2">
    <location>
        <begin position="311"/>
        <end position="320"/>
    </location>
</feature>
<feature type="compositionally biased region" description="Basic and acidic residues" evidence="2">
    <location>
        <begin position="160"/>
        <end position="170"/>
    </location>
</feature>
<feature type="compositionally biased region" description="Low complexity" evidence="2">
    <location>
        <begin position="300"/>
        <end position="310"/>
    </location>
</feature>
<feature type="region of interest" description="Disordered" evidence="2">
    <location>
        <begin position="300"/>
        <end position="320"/>
    </location>
</feature>
<accession>A0A699I461</accession>
<evidence type="ECO:0000256" key="1">
    <source>
        <dbReference type="PROSITE-ProRule" id="PRU00047"/>
    </source>
</evidence>
<feature type="region of interest" description="Disordered" evidence="2">
    <location>
        <begin position="428"/>
        <end position="462"/>
    </location>
</feature>
<keyword evidence="1" id="KW-0862">Zinc</keyword>
<dbReference type="SMART" id="SM00343">
    <property type="entry name" value="ZnF_C2HC"/>
    <property type="match status" value="2"/>
</dbReference>
<evidence type="ECO:0000313" key="4">
    <source>
        <dbReference type="EMBL" id="GEZ25755.1"/>
    </source>
</evidence>
<dbReference type="Pfam" id="PF00098">
    <property type="entry name" value="zf-CCHC"/>
    <property type="match status" value="1"/>
</dbReference>
<name>A0A699I461_TANCI</name>
<dbReference type="InterPro" id="IPR036875">
    <property type="entry name" value="Znf_CCHC_sf"/>
</dbReference>
<dbReference type="PROSITE" id="PS50158">
    <property type="entry name" value="ZF_CCHC"/>
    <property type="match status" value="1"/>
</dbReference>
<sequence>MVASAIIVSSDSSDENFYHCSCYSSAAPVIETTIDASPTGSCGLFRNSDSNSDSPVEMDSPKYITPLPATSPFVYIDSSKASDSSNGPPSQDPYAITVAHWRSRVTTRSSSTSDFPIASVTAPLTCLEACITSFLDHHPSFSSSHTDSSPVYSSGLDTPGDTKIDTTETKDGRELDIVDGDDVRDHIEVDPRDDMEEFEAKEILLVRLAIEMALSGQSRTYWLTWMVQYVTSIITCLRFILVISIRILISNLTMCCVLYCKTMTNTRSGMTLAAIKEMINERVAKDLEAHEINRNLGLENLNGNHNNGNGNRNGNGNGGNGNGNGNGGNCNGQGRNRNGDGRGDRPVACECTYQDFMKFQELTMMCTKMVPDEEDQVRKFIGSLLDNIQGNMIATEPTRLQDAVRTANNLIDKKLKGYAVKNTKNNRRFNTNYKDNLGKQPPFKRQNTGGQNVARAYTDGNNEKRDYGGTLPYYNRCKLHHEGQCTVKCHNCRRIGHLARNRRYVMAVNTQGTLRLNKRVVTYFKCGAQGHYRKDCPKVKNQNRRNKARVPDARGKAYVLGGGDVNSGFNTVTEEKQLEEERAAKAQNWKLLGCYDDDNDEERSNSLDDNIIFGHPSLFAITPNEPVLSTEEPDNSLSMRDEHLDTISATESDEFIKSSVEELIPIPSESEGIPDYMCDVPFHDNSPPLNVSKDQFEDCSESNEEFSSTDDDSFSFDKIEYVEASPPNFELVSSEVMEIVIPEVGGIDADILLTIKDDILRENLLNVNHLFTKIEASNDNSTPFYDLIISGTPLTLTLSGESDFFLETKSSSTSLNSLLEESNNFDNSLPEFTTFLIVLFDDEYESDSSDDQSCSDEDVLEKIVSKPLIEEEIIPMKIDLHLNNVESDLMESLHSHDSSFLISSKIDSILDEFADIRLIEKLLYDNSSPRPPEEFVSVNSDAAIESFSPSPILVKDSDSLIEEIDLLCTPDYPMLPGIEDEDYDSERDILIRKDLPSNNTLSLAEKESFHFDIPLFSRPPAKLPDGDT</sequence>
<evidence type="ECO:0000259" key="3">
    <source>
        <dbReference type="PROSITE" id="PS50158"/>
    </source>
</evidence>
<keyword evidence="1" id="KW-0863">Zinc-finger</keyword>
<dbReference type="GO" id="GO:0003676">
    <property type="term" value="F:nucleic acid binding"/>
    <property type="evidence" value="ECO:0007669"/>
    <property type="project" value="InterPro"/>
</dbReference>
<dbReference type="Gene3D" id="4.10.60.10">
    <property type="entry name" value="Zinc finger, CCHC-type"/>
    <property type="match status" value="1"/>
</dbReference>
<dbReference type="AlphaFoldDB" id="A0A699I461"/>
<dbReference type="EMBL" id="BKCJ010257928">
    <property type="protein sequence ID" value="GEZ25755.1"/>
    <property type="molecule type" value="Genomic_DNA"/>
</dbReference>
<dbReference type="GO" id="GO:0008270">
    <property type="term" value="F:zinc ion binding"/>
    <property type="evidence" value="ECO:0007669"/>
    <property type="project" value="UniProtKB-KW"/>
</dbReference>
<comment type="caution">
    <text evidence="4">The sequence shown here is derived from an EMBL/GenBank/DDBJ whole genome shotgun (WGS) entry which is preliminary data.</text>
</comment>
<proteinExistence type="predicted"/>
<feature type="region of interest" description="Disordered" evidence="2">
    <location>
        <begin position="142"/>
        <end position="170"/>
    </location>
</feature>
<dbReference type="InterPro" id="IPR001878">
    <property type="entry name" value="Znf_CCHC"/>
</dbReference>
<reference evidence="4" key="1">
    <citation type="journal article" date="2019" name="Sci. Rep.">
        <title>Draft genome of Tanacetum cinerariifolium, the natural source of mosquito coil.</title>
        <authorList>
            <person name="Yamashiro T."/>
            <person name="Shiraishi A."/>
            <person name="Satake H."/>
            <person name="Nakayama K."/>
        </authorList>
    </citation>
    <scope>NUCLEOTIDE SEQUENCE</scope>
</reference>
<organism evidence="4">
    <name type="scientific">Tanacetum cinerariifolium</name>
    <name type="common">Dalmatian daisy</name>
    <name type="synonym">Chrysanthemum cinerariifolium</name>
    <dbReference type="NCBI Taxonomy" id="118510"/>
    <lineage>
        <taxon>Eukaryota</taxon>
        <taxon>Viridiplantae</taxon>
        <taxon>Streptophyta</taxon>
        <taxon>Embryophyta</taxon>
        <taxon>Tracheophyta</taxon>
        <taxon>Spermatophyta</taxon>
        <taxon>Magnoliopsida</taxon>
        <taxon>eudicotyledons</taxon>
        <taxon>Gunneridae</taxon>
        <taxon>Pentapetalae</taxon>
        <taxon>asterids</taxon>
        <taxon>campanulids</taxon>
        <taxon>Asterales</taxon>
        <taxon>Asteraceae</taxon>
        <taxon>Asteroideae</taxon>
        <taxon>Anthemideae</taxon>
        <taxon>Anthemidinae</taxon>
        <taxon>Tanacetum</taxon>
    </lineage>
</organism>
<feature type="domain" description="CCHC-type" evidence="3">
    <location>
        <begin position="524"/>
        <end position="538"/>
    </location>
</feature>
<gene>
    <name evidence="4" type="ORF">Tci_497728</name>
</gene>
<dbReference type="SUPFAM" id="SSF57756">
    <property type="entry name" value="Retrovirus zinc finger-like domains"/>
    <property type="match status" value="1"/>
</dbReference>